<evidence type="ECO:0000313" key="8">
    <source>
        <dbReference type="EMBL" id="KAG2230723.1"/>
    </source>
</evidence>
<dbReference type="Gene3D" id="4.10.1000.10">
    <property type="entry name" value="Zinc finger, CCCH-type"/>
    <property type="match status" value="2"/>
</dbReference>
<comment type="caution">
    <text evidence="8">The sequence shown here is derived from an EMBL/GenBank/DDBJ whole genome shotgun (WGS) entry which is preliminary data.</text>
</comment>
<feature type="zinc finger region" description="C3H1-type" evidence="5">
    <location>
        <begin position="501"/>
        <end position="525"/>
    </location>
</feature>
<accession>A0A8H7VVZ8</accession>
<dbReference type="EMBL" id="JAEPRE010000186">
    <property type="protein sequence ID" value="KAG2230723.1"/>
    <property type="molecule type" value="Genomic_DNA"/>
</dbReference>
<sequence length="637" mass="70100">MPNEALKKLFSVRPPTIEEILAKENSRETSDVSTSLTSAVISSKRKIPSVPLIQDTLLPSTFAGQKNHVMHVAKKTKVVLDPKPVLPPSQLQKRKEFENSVTHVEQLPSAAKKLKPSPKFERKIIDPKTGLILSKPTVVKKPVEPTARIVAPSSNSSAVVNTSTTPTRPFEYTPPASLVNASITPTKPFEYTPPAPLVNASITPTKPFEYTPPAPLAVPYTVPTISPRTTSTEPARGPIEPKVFRKRQKKNKIAKMAAKRHQDYPKEKADLDFDTLLRYHEEASKKQNQSKTKNQKAANKASMNSFKPSQPENKAHGPSQAAPESSQQASNKTHGPSQPTNKTPINSQPTNKTPINSQAANKTPISSQAANKTHVPSQAANKTPINPQVANKTPISSQAANKTPISSQAVNVSTVSQQKQRKQDKPKQGSTKQQSQVNEAGTCIPSTKKEAGGSNKTPVNKNNKNQKKFVPTVVCSYFLKGFCKQGDACTFKHEGEPAPPPTLKTVCQFFKTGSCNQGAECLYSHDLKIEPCRFFHLKGTCEQEDRCPYSHEPLTEDGLNRLRALTGPCRFFHFKGYCNTGDACLFSHAEASEEEKKVVESNILACRFFHITKNCKEGDNCFYLHDEASEEQIRKLK</sequence>
<dbReference type="Pfam" id="PF25542">
    <property type="entry name" value="zf-CCCH_12"/>
    <property type="match status" value="1"/>
</dbReference>
<dbReference type="InterPro" id="IPR036855">
    <property type="entry name" value="Znf_CCCH_sf"/>
</dbReference>
<dbReference type="SMART" id="SM00356">
    <property type="entry name" value="ZnF_C3H1"/>
    <property type="match status" value="5"/>
</dbReference>
<evidence type="ECO:0000256" key="2">
    <source>
        <dbReference type="ARBA" id="ARBA00022737"/>
    </source>
</evidence>
<reference evidence="8" key="1">
    <citation type="submission" date="2021-01" db="EMBL/GenBank/DDBJ databases">
        <title>Metabolic potential, ecology and presence of endohyphal bacteria is reflected in genomic diversity of Mucoromycotina.</title>
        <authorList>
            <person name="Muszewska A."/>
            <person name="Okrasinska A."/>
            <person name="Steczkiewicz K."/>
            <person name="Drgas O."/>
            <person name="Orlowska M."/>
            <person name="Perlinska-Lenart U."/>
            <person name="Aleksandrzak-Piekarczyk T."/>
            <person name="Szatraj K."/>
            <person name="Zielenkiewicz U."/>
            <person name="Pilsyk S."/>
            <person name="Malc E."/>
            <person name="Mieczkowski P."/>
            <person name="Kruszewska J.S."/>
            <person name="Biernat P."/>
            <person name="Pawlowska J."/>
        </authorList>
    </citation>
    <scope>NUCLEOTIDE SEQUENCE</scope>
    <source>
        <strain evidence="8">WA0000018081</strain>
    </source>
</reference>
<dbReference type="GO" id="GO:0045892">
    <property type="term" value="P:negative regulation of DNA-templated transcription"/>
    <property type="evidence" value="ECO:0007669"/>
    <property type="project" value="InterPro"/>
</dbReference>
<dbReference type="GO" id="GO:0003723">
    <property type="term" value="F:RNA binding"/>
    <property type="evidence" value="ECO:0007669"/>
    <property type="project" value="InterPro"/>
</dbReference>
<feature type="zinc finger region" description="C3H1-type" evidence="5">
    <location>
        <begin position="469"/>
        <end position="496"/>
    </location>
</feature>
<feature type="compositionally biased region" description="Polar residues" evidence="6">
    <location>
        <begin position="303"/>
        <end position="312"/>
    </location>
</feature>
<dbReference type="InterPro" id="IPR045124">
    <property type="entry name" value="Su(sable)-like"/>
</dbReference>
<gene>
    <name evidence="8" type="ORF">INT48_004776</name>
</gene>
<evidence type="ECO:0000256" key="1">
    <source>
        <dbReference type="ARBA" id="ARBA00022723"/>
    </source>
</evidence>
<dbReference type="PANTHER" id="PTHR13119">
    <property type="entry name" value="ZINC FINGER CCCH DOMAIN-CONTAINING PROTEI"/>
    <property type="match status" value="1"/>
</dbReference>
<feature type="compositionally biased region" description="Basic and acidic residues" evidence="6">
    <location>
        <begin position="260"/>
        <end position="269"/>
    </location>
</feature>
<feature type="compositionally biased region" description="Polar residues" evidence="6">
    <location>
        <begin position="224"/>
        <end position="233"/>
    </location>
</feature>
<dbReference type="PROSITE" id="PS50103">
    <property type="entry name" value="ZF_C3H1"/>
    <property type="match status" value="5"/>
</dbReference>
<feature type="domain" description="C3H1-type" evidence="7">
    <location>
        <begin position="605"/>
        <end position="628"/>
    </location>
</feature>
<feature type="domain" description="C3H1-type" evidence="7">
    <location>
        <begin position="469"/>
        <end position="496"/>
    </location>
</feature>
<feature type="compositionally biased region" description="Basic residues" evidence="6">
    <location>
        <begin position="244"/>
        <end position="259"/>
    </location>
</feature>
<feature type="region of interest" description="Disordered" evidence="6">
    <location>
        <begin position="282"/>
        <end position="464"/>
    </location>
</feature>
<protein>
    <recommendedName>
        <fullName evidence="7">C3H1-type domain-containing protein</fullName>
    </recommendedName>
</protein>
<evidence type="ECO:0000256" key="6">
    <source>
        <dbReference type="SAM" id="MobiDB-lite"/>
    </source>
</evidence>
<feature type="compositionally biased region" description="Polar residues" evidence="6">
    <location>
        <begin position="331"/>
        <end position="416"/>
    </location>
</feature>
<feature type="compositionally biased region" description="Polar residues" evidence="6">
    <location>
        <begin position="429"/>
        <end position="439"/>
    </location>
</feature>
<dbReference type="Pfam" id="PF14608">
    <property type="entry name" value="zf-CCCH_2"/>
    <property type="match status" value="3"/>
</dbReference>
<keyword evidence="4 5" id="KW-0862">Zinc</keyword>
<keyword evidence="9" id="KW-1185">Reference proteome</keyword>
<feature type="zinc finger region" description="C3H1-type" evidence="5">
    <location>
        <begin position="563"/>
        <end position="591"/>
    </location>
</feature>
<keyword evidence="3 5" id="KW-0863">Zinc-finger</keyword>
<feature type="region of interest" description="Disordered" evidence="6">
    <location>
        <begin position="224"/>
        <end position="269"/>
    </location>
</feature>
<dbReference type="AlphaFoldDB" id="A0A8H7VVZ8"/>
<feature type="zinc finger region" description="C3H1-type" evidence="5">
    <location>
        <begin position="605"/>
        <end position="628"/>
    </location>
</feature>
<evidence type="ECO:0000313" key="9">
    <source>
        <dbReference type="Proteomes" id="UP000613177"/>
    </source>
</evidence>
<evidence type="ECO:0000256" key="5">
    <source>
        <dbReference type="PROSITE-ProRule" id="PRU00723"/>
    </source>
</evidence>
<dbReference type="GO" id="GO:0005634">
    <property type="term" value="C:nucleus"/>
    <property type="evidence" value="ECO:0007669"/>
    <property type="project" value="TreeGrafter"/>
</dbReference>
<evidence type="ECO:0000256" key="3">
    <source>
        <dbReference type="ARBA" id="ARBA00022771"/>
    </source>
</evidence>
<organism evidence="8 9">
    <name type="scientific">Thamnidium elegans</name>
    <dbReference type="NCBI Taxonomy" id="101142"/>
    <lineage>
        <taxon>Eukaryota</taxon>
        <taxon>Fungi</taxon>
        <taxon>Fungi incertae sedis</taxon>
        <taxon>Mucoromycota</taxon>
        <taxon>Mucoromycotina</taxon>
        <taxon>Mucoromycetes</taxon>
        <taxon>Mucorales</taxon>
        <taxon>Mucorineae</taxon>
        <taxon>Mucoraceae</taxon>
        <taxon>Thamnidium</taxon>
    </lineage>
</organism>
<evidence type="ECO:0000256" key="4">
    <source>
        <dbReference type="ARBA" id="ARBA00022833"/>
    </source>
</evidence>
<dbReference type="GO" id="GO:0008270">
    <property type="term" value="F:zinc ion binding"/>
    <property type="evidence" value="ECO:0007669"/>
    <property type="project" value="UniProtKB-KW"/>
</dbReference>
<dbReference type="InterPro" id="IPR000571">
    <property type="entry name" value="Znf_CCCH"/>
</dbReference>
<name>A0A8H7VVZ8_9FUNG</name>
<dbReference type="PANTHER" id="PTHR13119:SF12">
    <property type="entry name" value="PROTEIN SUPPRESSOR OF SABLE"/>
    <property type="match status" value="1"/>
</dbReference>
<feature type="compositionally biased region" description="Low complexity" evidence="6">
    <location>
        <begin position="286"/>
        <end position="302"/>
    </location>
</feature>
<feature type="compositionally biased region" description="Low complexity" evidence="6">
    <location>
        <begin position="318"/>
        <end position="330"/>
    </location>
</feature>
<keyword evidence="2" id="KW-0677">Repeat</keyword>
<feature type="domain" description="C3H1-type" evidence="7">
    <location>
        <begin position="526"/>
        <end position="554"/>
    </location>
</feature>
<feature type="domain" description="C3H1-type" evidence="7">
    <location>
        <begin position="563"/>
        <end position="591"/>
    </location>
</feature>
<dbReference type="Proteomes" id="UP000613177">
    <property type="component" value="Unassembled WGS sequence"/>
</dbReference>
<feature type="zinc finger region" description="C3H1-type" evidence="5">
    <location>
        <begin position="526"/>
        <end position="554"/>
    </location>
</feature>
<dbReference type="Pfam" id="PF00642">
    <property type="entry name" value="zf-CCCH"/>
    <property type="match status" value="1"/>
</dbReference>
<evidence type="ECO:0000259" key="7">
    <source>
        <dbReference type="PROSITE" id="PS50103"/>
    </source>
</evidence>
<feature type="domain" description="C3H1-type" evidence="7">
    <location>
        <begin position="501"/>
        <end position="525"/>
    </location>
</feature>
<proteinExistence type="predicted"/>
<dbReference type="SUPFAM" id="SSF90229">
    <property type="entry name" value="CCCH zinc finger"/>
    <property type="match status" value="5"/>
</dbReference>
<keyword evidence="1 5" id="KW-0479">Metal-binding</keyword>